<dbReference type="EMBL" id="JBHFFA010000005">
    <property type="protein sequence ID" value="KAL2624086.1"/>
    <property type="molecule type" value="Genomic_DNA"/>
</dbReference>
<evidence type="ECO:0000256" key="2">
    <source>
        <dbReference type="ARBA" id="ARBA00022448"/>
    </source>
</evidence>
<comment type="caution">
    <text evidence="7">The sequence shown here is derived from an EMBL/GenBank/DDBJ whole genome shotgun (WGS) entry which is preliminary data.</text>
</comment>
<accession>A0ABD1YBF3</accession>
<dbReference type="GO" id="GO:0005524">
    <property type="term" value="F:ATP binding"/>
    <property type="evidence" value="ECO:0007669"/>
    <property type="project" value="UniProtKB-KW"/>
</dbReference>
<organism evidence="7 8">
    <name type="scientific">Riccia fluitans</name>
    <dbReference type="NCBI Taxonomy" id="41844"/>
    <lineage>
        <taxon>Eukaryota</taxon>
        <taxon>Viridiplantae</taxon>
        <taxon>Streptophyta</taxon>
        <taxon>Embryophyta</taxon>
        <taxon>Marchantiophyta</taxon>
        <taxon>Marchantiopsida</taxon>
        <taxon>Marchantiidae</taxon>
        <taxon>Marchantiales</taxon>
        <taxon>Ricciaceae</taxon>
        <taxon>Riccia</taxon>
    </lineage>
</organism>
<reference evidence="7 8" key="1">
    <citation type="submission" date="2024-09" db="EMBL/GenBank/DDBJ databases">
        <title>Chromosome-scale assembly of Riccia fluitans.</title>
        <authorList>
            <person name="Paukszto L."/>
            <person name="Sawicki J."/>
            <person name="Karawczyk K."/>
            <person name="Piernik-Szablinska J."/>
            <person name="Szczecinska M."/>
            <person name="Mazdziarz M."/>
        </authorList>
    </citation>
    <scope>NUCLEOTIDE SEQUENCE [LARGE SCALE GENOMIC DNA]</scope>
    <source>
        <strain evidence="7">Rf_01</strain>
        <tissue evidence="7">Aerial parts of the thallus</tissue>
    </source>
</reference>
<dbReference type="InterPro" id="IPR022878">
    <property type="entry name" value="V-ATPase_asu"/>
</dbReference>
<sequence length="104" mass="11524">MAEVEYISLLLTLLHSKFLVSCSLLQVSRIVVATTLTSVGLSQVLMVFPQLRMTLPDGREESVMKWTTLVANTSNMPVAAREASIYTDVSPWLSTSMTWVIMSV</sequence>
<keyword evidence="3" id="KW-0547">Nucleotide-binding</keyword>
<evidence type="ECO:0000256" key="1">
    <source>
        <dbReference type="ARBA" id="ARBA00008936"/>
    </source>
</evidence>
<dbReference type="Gene3D" id="3.40.50.300">
    <property type="entry name" value="P-loop containing nucleotide triphosphate hydrolases"/>
    <property type="match status" value="1"/>
</dbReference>
<evidence type="ECO:0000256" key="5">
    <source>
        <dbReference type="ARBA" id="ARBA00022967"/>
    </source>
</evidence>
<proteinExistence type="inferred from homology"/>
<keyword evidence="2" id="KW-0813">Transport</keyword>
<name>A0ABD1YBF3_9MARC</name>
<keyword evidence="4" id="KW-0067">ATP-binding</keyword>
<evidence type="ECO:0000256" key="3">
    <source>
        <dbReference type="ARBA" id="ARBA00022741"/>
    </source>
</evidence>
<dbReference type="AlphaFoldDB" id="A0ABD1YBF3"/>
<evidence type="ECO:0000256" key="4">
    <source>
        <dbReference type="ARBA" id="ARBA00022840"/>
    </source>
</evidence>
<dbReference type="InterPro" id="IPR027417">
    <property type="entry name" value="P-loop_NTPase"/>
</dbReference>
<gene>
    <name evidence="7" type="ORF">R1flu_008331</name>
</gene>
<dbReference type="PANTHER" id="PTHR43607:SF1">
    <property type="entry name" value="H(+)-TRANSPORTING TWO-SECTOR ATPASE"/>
    <property type="match status" value="1"/>
</dbReference>
<keyword evidence="6" id="KW-0406">Ion transport</keyword>
<dbReference type="PANTHER" id="PTHR43607">
    <property type="entry name" value="V-TYPE PROTON ATPASE CATALYTIC SUBUNIT A"/>
    <property type="match status" value="1"/>
</dbReference>
<evidence type="ECO:0000256" key="6">
    <source>
        <dbReference type="ARBA" id="ARBA00023065"/>
    </source>
</evidence>
<dbReference type="Proteomes" id="UP001605036">
    <property type="component" value="Unassembled WGS sequence"/>
</dbReference>
<dbReference type="GO" id="GO:0006811">
    <property type="term" value="P:monoatomic ion transport"/>
    <property type="evidence" value="ECO:0007669"/>
    <property type="project" value="UniProtKB-KW"/>
</dbReference>
<keyword evidence="8" id="KW-1185">Reference proteome</keyword>
<evidence type="ECO:0000313" key="8">
    <source>
        <dbReference type="Proteomes" id="UP001605036"/>
    </source>
</evidence>
<evidence type="ECO:0000313" key="7">
    <source>
        <dbReference type="EMBL" id="KAL2624086.1"/>
    </source>
</evidence>
<comment type="similarity">
    <text evidence="1">Belongs to the ATPase alpha/beta chains family.</text>
</comment>
<keyword evidence="5" id="KW-1278">Translocase</keyword>
<protein>
    <submittedName>
        <fullName evidence="7">Uncharacterized protein</fullName>
    </submittedName>
</protein>